<evidence type="ECO:0000313" key="6">
    <source>
        <dbReference type="EMBL" id="CAI2365680.1"/>
    </source>
</evidence>
<dbReference type="GO" id="GO:0061630">
    <property type="term" value="F:ubiquitin protein ligase activity"/>
    <property type="evidence" value="ECO:0007669"/>
    <property type="project" value="TreeGrafter"/>
</dbReference>
<dbReference type="GO" id="GO:0008270">
    <property type="term" value="F:zinc ion binding"/>
    <property type="evidence" value="ECO:0007669"/>
    <property type="project" value="UniProtKB-KW"/>
</dbReference>
<reference evidence="6" key="1">
    <citation type="submission" date="2023-07" db="EMBL/GenBank/DDBJ databases">
        <authorList>
            <consortium name="AG Swart"/>
            <person name="Singh M."/>
            <person name="Singh A."/>
            <person name="Seah K."/>
            <person name="Emmerich C."/>
        </authorList>
    </citation>
    <scope>NUCLEOTIDE SEQUENCE</scope>
    <source>
        <strain evidence="6">DP1</strain>
    </source>
</reference>
<dbReference type="InterPro" id="IPR001841">
    <property type="entry name" value="Znf_RING"/>
</dbReference>
<protein>
    <recommendedName>
        <fullName evidence="5">RING-type domain-containing protein</fullName>
    </recommendedName>
</protein>
<proteinExistence type="predicted"/>
<name>A0AAD1UHY7_EUPCR</name>
<dbReference type="PANTHER" id="PTHR45943">
    <property type="entry name" value="E3 UBIQUITIN-PROTEIN LIGASE MYCBP2"/>
    <property type="match status" value="1"/>
</dbReference>
<evidence type="ECO:0000256" key="1">
    <source>
        <dbReference type="ARBA" id="ARBA00022723"/>
    </source>
</evidence>
<dbReference type="InterPro" id="IPR013083">
    <property type="entry name" value="Znf_RING/FYVE/PHD"/>
</dbReference>
<sequence length="503" mass="56991">MEKVSILPQPELKSSETIKVCFQMVLFFNLLYSLRLLPTLHRLPIPKPEQEQANSCTLTLEPCLHNLCEDCLLKIFKEGLVEDIECPQCLKWENLYQNEEILEMEDFQRIRQVVQKRRESLKCPCGEKGKRVDGEGEKGVFKDVGGMSEKILVMCETCDTTFCGECKVAPYHAGKTCEEHKIESQVFKCRFCSDPIKEDFKEGLETNFCSKINCIQKSKVTCQKFHKCGHPCLGFADEEECLACLHPECVSKSPSSTFGTDQKSSCGICLSPLEDEPCVQLSCKHIFHEECIKGRIQSRWTGLRISFNFKGCPTCNEEICHASNDEIIALMKEKNDFEKEIIQKSIVKAKSDGYDKDPELLNSNSPFYKNLEALCMDKFCYYECYDCKTPYFGGLYECAQMLGVNQEDLLCYKCSAKTLDGKTECPTHGSAYIEFKCKFCCNLSVYKCSSGYYCEPCHASSKNRIIGRCVGPEKCLLKVPHKDNGTSLALGCGICRNRVGCEI</sequence>
<dbReference type="EMBL" id="CAMPGE010006787">
    <property type="protein sequence ID" value="CAI2365680.1"/>
    <property type="molecule type" value="Genomic_DNA"/>
</dbReference>
<organism evidence="6 7">
    <name type="scientific">Euplotes crassus</name>
    <dbReference type="NCBI Taxonomy" id="5936"/>
    <lineage>
        <taxon>Eukaryota</taxon>
        <taxon>Sar</taxon>
        <taxon>Alveolata</taxon>
        <taxon>Ciliophora</taxon>
        <taxon>Intramacronucleata</taxon>
        <taxon>Spirotrichea</taxon>
        <taxon>Hypotrichia</taxon>
        <taxon>Euplotida</taxon>
        <taxon>Euplotidae</taxon>
        <taxon>Moneuplotes</taxon>
    </lineage>
</organism>
<keyword evidence="1" id="KW-0479">Metal-binding</keyword>
<evidence type="ECO:0000256" key="4">
    <source>
        <dbReference type="PROSITE-ProRule" id="PRU00175"/>
    </source>
</evidence>
<dbReference type="PROSITE" id="PS00518">
    <property type="entry name" value="ZF_RING_1"/>
    <property type="match status" value="1"/>
</dbReference>
<keyword evidence="7" id="KW-1185">Reference proteome</keyword>
<evidence type="ECO:0000256" key="2">
    <source>
        <dbReference type="ARBA" id="ARBA00022771"/>
    </source>
</evidence>
<feature type="domain" description="RING-type" evidence="5">
    <location>
        <begin position="266"/>
        <end position="316"/>
    </location>
</feature>
<dbReference type="InterPro" id="IPR017907">
    <property type="entry name" value="Znf_RING_CS"/>
</dbReference>
<dbReference type="GO" id="GO:0005886">
    <property type="term" value="C:plasma membrane"/>
    <property type="evidence" value="ECO:0007669"/>
    <property type="project" value="TreeGrafter"/>
</dbReference>
<dbReference type="PANTHER" id="PTHR45943:SF2">
    <property type="entry name" value="RING-TYPE DOMAIN-CONTAINING PROTEIN"/>
    <property type="match status" value="1"/>
</dbReference>
<evidence type="ECO:0000256" key="3">
    <source>
        <dbReference type="ARBA" id="ARBA00022833"/>
    </source>
</evidence>
<accession>A0AAD1UHY7</accession>
<evidence type="ECO:0000259" key="5">
    <source>
        <dbReference type="PROSITE" id="PS50089"/>
    </source>
</evidence>
<dbReference type="PROSITE" id="PS50089">
    <property type="entry name" value="ZF_RING_2"/>
    <property type="match status" value="1"/>
</dbReference>
<gene>
    <name evidence="6" type="ORF">ECRASSUSDP1_LOCUS6983</name>
</gene>
<keyword evidence="2 4" id="KW-0863">Zinc-finger</keyword>
<evidence type="ECO:0000313" key="7">
    <source>
        <dbReference type="Proteomes" id="UP001295684"/>
    </source>
</evidence>
<dbReference type="Proteomes" id="UP001295684">
    <property type="component" value="Unassembled WGS sequence"/>
</dbReference>
<dbReference type="GO" id="GO:0005634">
    <property type="term" value="C:nucleus"/>
    <property type="evidence" value="ECO:0007669"/>
    <property type="project" value="TreeGrafter"/>
</dbReference>
<comment type="caution">
    <text evidence="6">The sequence shown here is derived from an EMBL/GenBank/DDBJ whole genome shotgun (WGS) entry which is preliminary data.</text>
</comment>
<dbReference type="Pfam" id="PF13639">
    <property type="entry name" value="zf-RING_2"/>
    <property type="match status" value="1"/>
</dbReference>
<dbReference type="Gene3D" id="3.30.40.10">
    <property type="entry name" value="Zinc/RING finger domain, C3HC4 (zinc finger)"/>
    <property type="match status" value="2"/>
</dbReference>
<dbReference type="SMART" id="SM00184">
    <property type="entry name" value="RING"/>
    <property type="match status" value="2"/>
</dbReference>
<dbReference type="AlphaFoldDB" id="A0AAD1UHY7"/>
<keyword evidence="3" id="KW-0862">Zinc</keyword>
<dbReference type="SUPFAM" id="SSF57850">
    <property type="entry name" value="RING/U-box"/>
    <property type="match status" value="2"/>
</dbReference>